<protein>
    <submittedName>
        <fullName evidence="2">Uncharacterized protein</fullName>
    </submittedName>
</protein>
<reference evidence="2" key="1">
    <citation type="submission" date="2023-03" db="EMBL/GenBank/DDBJ databases">
        <title>Massive genome expansion in bonnet fungi (Mycena s.s.) driven by repeated elements and novel gene families across ecological guilds.</title>
        <authorList>
            <consortium name="Lawrence Berkeley National Laboratory"/>
            <person name="Harder C.B."/>
            <person name="Miyauchi S."/>
            <person name="Viragh M."/>
            <person name="Kuo A."/>
            <person name="Thoen E."/>
            <person name="Andreopoulos B."/>
            <person name="Lu D."/>
            <person name="Skrede I."/>
            <person name="Drula E."/>
            <person name="Henrissat B."/>
            <person name="Morin E."/>
            <person name="Kohler A."/>
            <person name="Barry K."/>
            <person name="LaButti K."/>
            <person name="Morin E."/>
            <person name="Salamov A."/>
            <person name="Lipzen A."/>
            <person name="Mereny Z."/>
            <person name="Hegedus B."/>
            <person name="Baldrian P."/>
            <person name="Stursova M."/>
            <person name="Weitz H."/>
            <person name="Taylor A."/>
            <person name="Grigoriev I.V."/>
            <person name="Nagy L.G."/>
            <person name="Martin F."/>
            <person name="Kauserud H."/>
        </authorList>
    </citation>
    <scope>NUCLEOTIDE SEQUENCE</scope>
    <source>
        <strain evidence="2">CBHHK002</strain>
    </source>
</reference>
<dbReference type="AlphaFoldDB" id="A0AAD6Z9T9"/>
<gene>
    <name evidence="2" type="ORF">DFH08DRAFT_821831</name>
</gene>
<organism evidence="2 3">
    <name type="scientific">Mycena albidolilacea</name>
    <dbReference type="NCBI Taxonomy" id="1033008"/>
    <lineage>
        <taxon>Eukaryota</taxon>
        <taxon>Fungi</taxon>
        <taxon>Dikarya</taxon>
        <taxon>Basidiomycota</taxon>
        <taxon>Agaricomycotina</taxon>
        <taxon>Agaricomycetes</taxon>
        <taxon>Agaricomycetidae</taxon>
        <taxon>Agaricales</taxon>
        <taxon>Marasmiineae</taxon>
        <taxon>Mycenaceae</taxon>
        <taxon>Mycena</taxon>
    </lineage>
</organism>
<accession>A0AAD6Z9T9</accession>
<comment type="caution">
    <text evidence="2">The sequence shown here is derived from an EMBL/GenBank/DDBJ whole genome shotgun (WGS) entry which is preliminary data.</text>
</comment>
<evidence type="ECO:0000256" key="1">
    <source>
        <dbReference type="SAM" id="MobiDB-lite"/>
    </source>
</evidence>
<keyword evidence="3" id="KW-1185">Reference proteome</keyword>
<evidence type="ECO:0000313" key="2">
    <source>
        <dbReference type="EMBL" id="KAJ7312668.1"/>
    </source>
</evidence>
<dbReference type="EMBL" id="JARIHO010000070">
    <property type="protein sequence ID" value="KAJ7312668.1"/>
    <property type="molecule type" value="Genomic_DNA"/>
</dbReference>
<evidence type="ECO:0000313" key="3">
    <source>
        <dbReference type="Proteomes" id="UP001218218"/>
    </source>
</evidence>
<feature type="region of interest" description="Disordered" evidence="1">
    <location>
        <begin position="1"/>
        <end position="23"/>
    </location>
</feature>
<proteinExistence type="predicted"/>
<name>A0AAD6Z9T9_9AGAR</name>
<sequence length="176" mass="19359">MQAHGSPTRRPFRPPSNHSSSSSYSLSQQVIFLNLSTAYTRMDQPNYILMTACSSQDNYTITTKNVGGDKLGSLIQEVGGNVFTDHTTLDAMVFRVCLSASSNVFDTFPTEGNFYSESVGWHPGPPTMYLELIPGTTVATLTIFTALCWGSKGRATGGFNNVFLGIKEQDIRRRRT</sequence>
<dbReference type="Proteomes" id="UP001218218">
    <property type="component" value="Unassembled WGS sequence"/>
</dbReference>